<keyword evidence="4" id="KW-1185">Reference proteome</keyword>
<sequence length="405" mass="47176">MSSHLCKRCKKYCYNAHIKFCTKCDVSNWTSGIPLLDNLLRKEQLSTESPINLTLWTPYENFVSIERIKSSHFSYVSKARWREGPIKMWDREKRRFERKPNQMVVLKQIKNRNNDDLTIEEIKAHLLCKNSMVIFLYAISQEPQSKEIVLVLQYAELGDLKTFLKPSKKDPRNLTHEEKKFKIERLLDVASALFDIHENNLIHGDLHSGNIVFTKKNAHICDLGQIRSSNDAEIKDIYGVLRYVAPEVLQSRIYSQKADVYAFGMIMWEMFTCETPFKGIRSERVPFDICDNKRPVVPLGIPKKIEGLIKRCWDPDPEKRPNSFELREILSELADDSTEEDEETKNWLQKFDDEEVIPESSQETKSHSFNSEEVTSDSQRSSYGISDMERDDAIDISRISMCTES</sequence>
<feature type="domain" description="Protein kinase" evidence="2">
    <location>
        <begin position="62"/>
        <end position="333"/>
    </location>
</feature>
<dbReference type="Gene3D" id="1.10.510.10">
    <property type="entry name" value="Transferase(Phosphotransferase) domain 1"/>
    <property type="match status" value="1"/>
</dbReference>
<dbReference type="EMBL" id="CAJVPS010000788">
    <property type="protein sequence ID" value="CAG8509131.1"/>
    <property type="molecule type" value="Genomic_DNA"/>
</dbReference>
<dbReference type="OrthoDB" id="10261027at2759"/>
<dbReference type="AlphaFoldDB" id="A0A9N8ZWJ9"/>
<dbReference type="PANTHER" id="PTHR44329">
    <property type="entry name" value="SERINE/THREONINE-PROTEIN KINASE TNNI3K-RELATED"/>
    <property type="match status" value="1"/>
</dbReference>
<gene>
    <name evidence="3" type="ORF">ALEPTO_LOCUS3881</name>
</gene>
<dbReference type="SUPFAM" id="SSF56112">
    <property type="entry name" value="Protein kinase-like (PK-like)"/>
    <property type="match status" value="1"/>
</dbReference>
<dbReference type="PRINTS" id="PR00109">
    <property type="entry name" value="TYRKINASE"/>
</dbReference>
<feature type="compositionally biased region" description="Acidic residues" evidence="1">
    <location>
        <begin position="333"/>
        <end position="343"/>
    </location>
</feature>
<organism evidence="3 4">
    <name type="scientific">Ambispora leptoticha</name>
    <dbReference type="NCBI Taxonomy" id="144679"/>
    <lineage>
        <taxon>Eukaryota</taxon>
        <taxon>Fungi</taxon>
        <taxon>Fungi incertae sedis</taxon>
        <taxon>Mucoromycota</taxon>
        <taxon>Glomeromycotina</taxon>
        <taxon>Glomeromycetes</taxon>
        <taxon>Archaeosporales</taxon>
        <taxon>Ambisporaceae</taxon>
        <taxon>Ambispora</taxon>
    </lineage>
</organism>
<comment type="caution">
    <text evidence="3">The sequence shown here is derived from an EMBL/GenBank/DDBJ whole genome shotgun (WGS) entry which is preliminary data.</text>
</comment>
<accession>A0A9N8ZWJ9</accession>
<dbReference type="InterPro" id="IPR011009">
    <property type="entry name" value="Kinase-like_dom_sf"/>
</dbReference>
<feature type="compositionally biased region" description="Polar residues" evidence="1">
    <location>
        <begin position="359"/>
        <end position="384"/>
    </location>
</feature>
<dbReference type="Proteomes" id="UP000789508">
    <property type="component" value="Unassembled WGS sequence"/>
</dbReference>
<dbReference type="GO" id="GO:0004674">
    <property type="term" value="F:protein serine/threonine kinase activity"/>
    <property type="evidence" value="ECO:0007669"/>
    <property type="project" value="TreeGrafter"/>
</dbReference>
<dbReference type="PROSITE" id="PS50011">
    <property type="entry name" value="PROTEIN_KINASE_DOM"/>
    <property type="match status" value="1"/>
</dbReference>
<evidence type="ECO:0000313" key="3">
    <source>
        <dbReference type="EMBL" id="CAG8509131.1"/>
    </source>
</evidence>
<dbReference type="InterPro" id="IPR000719">
    <property type="entry name" value="Prot_kinase_dom"/>
</dbReference>
<reference evidence="3" key="1">
    <citation type="submission" date="2021-06" db="EMBL/GenBank/DDBJ databases">
        <authorList>
            <person name="Kallberg Y."/>
            <person name="Tangrot J."/>
            <person name="Rosling A."/>
        </authorList>
    </citation>
    <scope>NUCLEOTIDE SEQUENCE</scope>
    <source>
        <strain evidence="3">FL130A</strain>
    </source>
</reference>
<dbReference type="InterPro" id="IPR051681">
    <property type="entry name" value="Ser/Thr_Kinases-Pseudokinases"/>
</dbReference>
<protein>
    <submittedName>
        <fullName evidence="3">3925_t:CDS:1</fullName>
    </submittedName>
</protein>
<feature type="region of interest" description="Disordered" evidence="1">
    <location>
        <begin position="332"/>
        <end position="405"/>
    </location>
</feature>
<proteinExistence type="predicted"/>
<dbReference type="GO" id="GO:0005524">
    <property type="term" value="F:ATP binding"/>
    <property type="evidence" value="ECO:0007669"/>
    <property type="project" value="InterPro"/>
</dbReference>
<evidence type="ECO:0000313" key="4">
    <source>
        <dbReference type="Proteomes" id="UP000789508"/>
    </source>
</evidence>
<dbReference type="Pfam" id="PF07714">
    <property type="entry name" value="PK_Tyr_Ser-Thr"/>
    <property type="match status" value="1"/>
</dbReference>
<dbReference type="InterPro" id="IPR001245">
    <property type="entry name" value="Ser-Thr/Tyr_kinase_cat_dom"/>
</dbReference>
<evidence type="ECO:0000256" key="1">
    <source>
        <dbReference type="SAM" id="MobiDB-lite"/>
    </source>
</evidence>
<evidence type="ECO:0000259" key="2">
    <source>
        <dbReference type="PROSITE" id="PS50011"/>
    </source>
</evidence>
<name>A0A9N8ZWJ9_9GLOM</name>